<evidence type="ECO:0008006" key="3">
    <source>
        <dbReference type="Google" id="ProtNLM"/>
    </source>
</evidence>
<dbReference type="PANTHER" id="PTHR24559:SF444">
    <property type="entry name" value="REVERSE TRANSCRIPTASE DOMAIN-CONTAINING PROTEIN"/>
    <property type="match status" value="1"/>
</dbReference>
<accession>A0AAF0TMD7</accession>
<dbReference type="InterPro" id="IPR043502">
    <property type="entry name" value="DNA/RNA_pol_sf"/>
</dbReference>
<evidence type="ECO:0000313" key="1">
    <source>
        <dbReference type="EMBL" id="WMV18460.1"/>
    </source>
</evidence>
<reference evidence="1" key="1">
    <citation type="submission" date="2023-08" db="EMBL/GenBank/DDBJ databases">
        <title>A de novo genome assembly of Solanum verrucosum Schlechtendal, a Mexican diploid species geographically isolated from the other diploid A-genome species in potato relatives.</title>
        <authorList>
            <person name="Hosaka K."/>
        </authorList>
    </citation>
    <scope>NUCLEOTIDE SEQUENCE</scope>
    <source>
        <tissue evidence="1">Young leaves</tissue>
    </source>
</reference>
<dbReference type="Proteomes" id="UP001234989">
    <property type="component" value="Chromosome 3"/>
</dbReference>
<organism evidence="1 2">
    <name type="scientific">Solanum verrucosum</name>
    <dbReference type="NCBI Taxonomy" id="315347"/>
    <lineage>
        <taxon>Eukaryota</taxon>
        <taxon>Viridiplantae</taxon>
        <taxon>Streptophyta</taxon>
        <taxon>Embryophyta</taxon>
        <taxon>Tracheophyta</taxon>
        <taxon>Spermatophyta</taxon>
        <taxon>Magnoliopsida</taxon>
        <taxon>eudicotyledons</taxon>
        <taxon>Gunneridae</taxon>
        <taxon>Pentapetalae</taxon>
        <taxon>asterids</taxon>
        <taxon>lamiids</taxon>
        <taxon>Solanales</taxon>
        <taxon>Solanaceae</taxon>
        <taxon>Solanoideae</taxon>
        <taxon>Solaneae</taxon>
        <taxon>Solanum</taxon>
    </lineage>
</organism>
<dbReference type="PANTHER" id="PTHR24559">
    <property type="entry name" value="TRANSPOSON TY3-I GAG-POL POLYPROTEIN"/>
    <property type="match status" value="1"/>
</dbReference>
<sequence length="207" mass="23539">MAPTKLKELKDDLKDLLDKGFIRPTIFPWGAPVLSDDDHIDHLRIVLQILKDQQLYEMFSKCEFWLSLISFHGHIVSNNGIEAKFIWSYACENSFEDFKDRLTSALLLTLPEAMGELQVPSTKANHGSWVEPQVVGRSVEEATKSSLAGIMTEPMHCRWDHSLWFTSRRSRQKSLTRNHGVQTYVSLLKPSGSITELALTSPFVPKP</sequence>
<protein>
    <recommendedName>
        <fullName evidence="3">Reverse transcriptase domain-containing protein</fullName>
    </recommendedName>
</protein>
<evidence type="ECO:0000313" key="2">
    <source>
        <dbReference type="Proteomes" id="UP001234989"/>
    </source>
</evidence>
<dbReference type="Gene3D" id="3.30.70.270">
    <property type="match status" value="1"/>
</dbReference>
<gene>
    <name evidence="1" type="ORF">MTR67_011845</name>
</gene>
<proteinExistence type="predicted"/>
<dbReference type="EMBL" id="CP133614">
    <property type="protein sequence ID" value="WMV18460.1"/>
    <property type="molecule type" value="Genomic_DNA"/>
</dbReference>
<dbReference type="AlphaFoldDB" id="A0AAF0TMD7"/>
<dbReference type="InterPro" id="IPR053134">
    <property type="entry name" value="RNA-dir_DNA_polymerase"/>
</dbReference>
<name>A0AAF0TMD7_SOLVR</name>
<dbReference type="InterPro" id="IPR043128">
    <property type="entry name" value="Rev_trsase/Diguanyl_cyclase"/>
</dbReference>
<dbReference type="SUPFAM" id="SSF56672">
    <property type="entry name" value="DNA/RNA polymerases"/>
    <property type="match status" value="1"/>
</dbReference>
<keyword evidence="2" id="KW-1185">Reference proteome</keyword>